<accession>A0A329RDY7</accession>
<dbReference type="EMBL" id="MJFZ01001277">
    <property type="protein sequence ID" value="RAW22561.1"/>
    <property type="molecule type" value="Genomic_DNA"/>
</dbReference>
<organism evidence="1 2">
    <name type="scientific">Phytophthora cactorum</name>
    <dbReference type="NCBI Taxonomy" id="29920"/>
    <lineage>
        <taxon>Eukaryota</taxon>
        <taxon>Sar</taxon>
        <taxon>Stramenopiles</taxon>
        <taxon>Oomycota</taxon>
        <taxon>Peronosporomycetes</taxon>
        <taxon>Peronosporales</taxon>
        <taxon>Peronosporaceae</taxon>
        <taxon>Phytophthora</taxon>
    </lineage>
</organism>
<evidence type="ECO:0000313" key="1">
    <source>
        <dbReference type="EMBL" id="RAW22561.1"/>
    </source>
</evidence>
<dbReference type="SUPFAM" id="SSF53098">
    <property type="entry name" value="Ribonuclease H-like"/>
    <property type="match status" value="1"/>
</dbReference>
<dbReference type="AlphaFoldDB" id="A0A329RDY7"/>
<proteinExistence type="predicted"/>
<protein>
    <submittedName>
        <fullName evidence="1">Uncharacterized protein</fullName>
    </submittedName>
</protein>
<dbReference type="Proteomes" id="UP000251314">
    <property type="component" value="Unassembled WGS sequence"/>
</dbReference>
<dbReference type="PANTHER" id="PTHR40866:SF1">
    <property type="entry name" value="BED-TYPE DOMAIN-CONTAINING PROTEIN"/>
    <property type="match status" value="1"/>
</dbReference>
<keyword evidence="2" id="KW-1185">Reference proteome</keyword>
<dbReference type="OrthoDB" id="116998at2759"/>
<gene>
    <name evidence="1" type="ORF">PC110_g20997</name>
</gene>
<comment type="caution">
    <text evidence="1">The sequence shown here is derived from an EMBL/GenBank/DDBJ whole genome shotgun (WGS) entry which is preliminary data.</text>
</comment>
<sequence length="254" mass="28792">MPERFGRVFDGWSHASEHYVAGFAWYEVAGEIRCPLLCMDPLVNEESDDLSATTNRAFLSEVLLRDYNKRLEQCLFLVGDNCSVNRRLATLIGVPLIVCASHRLNRVVAAQLCEHADDWTWCRHRSEATNLKPFRKMTTTLRPTIRQQTRWGSTFAMLHRYFELLPFLDTEDEAIAELLPSAAANRRLRDLLGELKDVEPVSKALQGGKVNLLDVRVWFGGLIAAKGQYSRYFGTPKSGHCAQPRLRVGLRSGV</sequence>
<name>A0A329RDY7_9STRA</name>
<reference evidence="1 2" key="1">
    <citation type="submission" date="2018-01" db="EMBL/GenBank/DDBJ databases">
        <title>Draft genome of the strawberry crown rot pathogen Phytophthora cactorum.</title>
        <authorList>
            <person name="Armitage A.D."/>
            <person name="Lysoe E."/>
            <person name="Nellist C.F."/>
            <person name="Harrison R.J."/>
            <person name="Brurberg M.B."/>
        </authorList>
    </citation>
    <scope>NUCLEOTIDE SEQUENCE [LARGE SCALE GENOMIC DNA]</scope>
    <source>
        <strain evidence="1 2">10300</strain>
    </source>
</reference>
<dbReference type="VEuPathDB" id="FungiDB:PC110_g20997"/>
<evidence type="ECO:0000313" key="2">
    <source>
        <dbReference type="Proteomes" id="UP000251314"/>
    </source>
</evidence>
<dbReference type="InterPro" id="IPR012337">
    <property type="entry name" value="RNaseH-like_sf"/>
</dbReference>
<dbReference type="PANTHER" id="PTHR40866">
    <property type="entry name" value="BED-TYPE DOMAIN-CONTAINING PROTEIN"/>
    <property type="match status" value="1"/>
</dbReference>